<name>A0A7V1PV71_CALAY</name>
<gene>
    <name evidence="2" type="ORF">ENJ10_12500</name>
</gene>
<comment type="caution">
    <text evidence="2">The sequence shown here is derived from an EMBL/GenBank/DDBJ whole genome shotgun (WGS) entry which is preliminary data.</text>
</comment>
<protein>
    <recommendedName>
        <fullName evidence="3">Lipoprotein</fullName>
    </recommendedName>
</protein>
<feature type="signal peptide" evidence="1">
    <location>
        <begin position="1"/>
        <end position="25"/>
    </location>
</feature>
<dbReference type="AlphaFoldDB" id="A0A7V1PV71"/>
<dbReference type="PROSITE" id="PS51257">
    <property type="entry name" value="PROKAR_LIPOPROTEIN"/>
    <property type="match status" value="1"/>
</dbReference>
<reference evidence="2" key="1">
    <citation type="journal article" date="2020" name="mSystems">
        <title>Genome- and Community-Level Interaction Insights into Carbon Utilization and Element Cycling Functions of Hydrothermarchaeota in Hydrothermal Sediment.</title>
        <authorList>
            <person name="Zhou Z."/>
            <person name="Liu Y."/>
            <person name="Xu W."/>
            <person name="Pan J."/>
            <person name="Luo Z.H."/>
            <person name="Li M."/>
        </authorList>
    </citation>
    <scope>NUCLEOTIDE SEQUENCE [LARGE SCALE GENOMIC DNA]</scope>
    <source>
        <strain evidence="2">HyVt-456</strain>
    </source>
</reference>
<organism evidence="2">
    <name type="scientific">Caldithrix abyssi</name>
    <dbReference type="NCBI Taxonomy" id="187145"/>
    <lineage>
        <taxon>Bacteria</taxon>
        <taxon>Pseudomonadati</taxon>
        <taxon>Calditrichota</taxon>
        <taxon>Calditrichia</taxon>
        <taxon>Calditrichales</taxon>
        <taxon>Calditrichaceae</taxon>
        <taxon>Caldithrix</taxon>
    </lineage>
</organism>
<evidence type="ECO:0008006" key="3">
    <source>
        <dbReference type="Google" id="ProtNLM"/>
    </source>
</evidence>
<accession>A0A7V1PV71</accession>
<proteinExistence type="predicted"/>
<dbReference type="EMBL" id="DRLD01000351">
    <property type="protein sequence ID" value="HED11503.1"/>
    <property type="molecule type" value="Genomic_DNA"/>
</dbReference>
<evidence type="ECO:0000313" key="2">
    <source>
        <dbReference type="EMBL" id="HED11503.1"/>
    </source>
</evidence>
<evidence type="ECO:0000256" key="1">
    <source>
        <dbReference type="SAM" id="SignalP"/>
    </source>
</evidence>
<sequence length="198" mass="21706">MNQVFRHKTFLLTGMVMALMLTLSSCDLYSSGEQSIAEPDKTICDLFADSVFTNISTQQPADVNSSWQDSVFSDIAVQFVDSLVKDTLYIRQGSSPAYKVFLTADTTYLAVKANGGQAILFTTNVVDWTFLKTDLSAYTIENDIMPGATISGCISGEDKKANPVIKMRQEYTLDAGTILVRIVKTDQTLGSSLRVVVQ</sequence>
<keyword evidence="1" id="KW-0732">Signal</keyword>
<dbReference type="Proteomes" id="UP000886005">
    <property type="component" value="Unassembled WGS sequence"/>
</dbReference>
<feature type="chain" id="PRO_5031245759" description="Lipoprotein" evidence="1">
    <location>
        <begin position="26"/>
        <end position="198"/>
    </location>
</feature>